<dbReference type="PROSITE" id="PS50801">
    <property type="entry name" value="STAS"/>
    <property type="match status" value="1"/>
</dbReference>
<evidence type="ECO:0000313" key="3">
    <source>
        <dbReference type="EMBL" id="RKF29190.1"/>
    </source>
</evidence>
<dbReference type="EMBL" id="RAQQ01000001">
    <property type="protein sequence ID" value="RKF29190.1"/>
    <property type="molecule type" value="Genomic_DNA"/>
</dbReference>
<organism evidence="3 4">
    <name type="scientific">Micromonospora globbae</name>
    <dbReference type="NCBI Taxonomy" id="1894969"/>
    <lineage>
        <taxon>Bacteria</taxon>
        <taxon>Bacillati</taxon>
        <taxon>Actinomycetota</taxon>
        <taxon>Actinomycetes</taxon>
        <taxon>Micromonosporales</taxon>
        <taxon>Micromonosporaceae</taxon>
        <taxon>Micromonospora</taxon>
    </lineage>
</organism>
<feature type="domain" description="STAS" evidence="2">
    <location>
        <begin position="28"/>
        <end position="126"/>
    </location>
</feature>
<dbReference type="SUPFAM" id="SSF52091">
    <property type="entry name" value="SpoIIaa-like"/>
    <property type="match status" value="1"/>
</dbReference>
<dbReference type="InterPro" id="IPR058548">
    <property type="entry name" value="MlaB-like_STAS"/>
</dbReference>
<dbReference type="Proteomes" id="UP000285744">
    <property type="component" value="Unassembled WGS sequence"/>
</dbReference>
<protein>
    <submittedName>
        <fullName evidence="3">STAS domain-containing protein</fullName>
    </submittedName>
</protein>
<dbReference type="AlphaFoldDB" id="A0A420F8B4"/>
<proteinExistence type="predicted"/>
<name>A0A420F8B4_9ACTN</name>
<comment type="caution">
    <text evidence="3">The sequence shown here is derived from an EMBL/GenBank/DDBJ whole genome shotgun (WGS) entry which is preliminary data.</text>
</comment>
<evidence type="ECO:0000259" key="2">
    <source>
        <dbReference type="PROSITE" id="PS50801"/>
    </source>
</evidence>
<reference evidence="3 4" key="1">
    <citation type="journal article" date="2018" name="Int. J. Syst. Evol. Microbiol.">
        <title>Micromonospora globbae sp. nov., an endophytic actinomycete isolated from roots of Globba winitii C. H. Wright.</title>
        <authorList>
            <person name="Kuncharoen N."/>
            <person name="Pittayakhajonwut P."/>
            <person name="Tanasupawat S."/>
        </authorList>
    </citation>
    <scope>NUCLEOTIDE SEQUENCE [LARGE SCALE GENOMIC DNA]</scope>
    <source>
        <strain evidence="3 4">WPS1-2</strain>
    </source>
</reference>
<dbReference type="InterPro" id="IPR036513">
    <property type="entry name" value="STAS_dom_sf"/>
</dbReference>
<feature type="region of interest" description="Disordered" evidence="1">
    <location>
        <begin position="1"/>
        <end position="24"/>
    </location>
</feature>
<dbReference type="InterPro" id="IPR002645">
    <property type="entry name" value="STAS_dom"/>
</dbReference>
<evidence type="ECO:0000256" key="1">
    <source>
        <dbReference type="SAM" id="MobiDB-lite"/>
    </source>
</evidence>
<sequence length="126" mass="12996">MGHPGRPRRLQHPAPARPPAPPRVSALSITSVTRSTGTVVLVLRGSVGTADVDSFRAALADALRAHRPPELEIDCSGVFELDPGVAGRIASTIWAAAPGATRVTVVRAPAALRQQLRLCGGAGLLA</sequence>
<dbReference type="Gene3D" id="3.30.750.24">
    <property type="entry name" value="STAS domain"/>
    <property type="match status" value="1"/>
</dbReference>
<accession>A0A420F8B4</accession>
<gene>
    <name evidence="3" type="ORF">D7I43_01040</name>
</gene>
<feature type="compositionally biased region" description="Basic residues" evidence="1">
    <location>
        <begin position="1"/>
        <end position="11"/>
    </location>
</feature>
<dbReference type="Pfam" id="PF13466">
    <property type="entry name" value="STAS_2"/>
    <property type="match status" value="1"/>
</dbReference>
<evidence type="ECO:0000313" key="4">
    <source>
        <dbReference type="Proteomes" id="UP000285744"/>
    </source>
</evidence>